<evidence type="ECO:0000256" key="13">
    <source>
        <dbReference type="SAM" id="MobiDB-lite"/>
    </source>
</evidence>
<feature type="domain" description="HPt" evidence="16">
    <location>
        <begin position="1"/>
        <end position="105"/>
    </location>
</feature>
<dbReference type="InterPro" id="IPR036641">
    <property type="entry name" value="HPT_dom_sf"/>
</dbReference>
<proteinExistence type="predicted"/>
<dbReference type="EC" id="2.7.13.3" evidence="2"/>
<feature type="region of interest" description="Disordered" evidence="13">
    <location>
        <begin position="133"/>
        <end position="158"/>
    </location>
</feature>
<keyword evidence="10" id="KW-0902">Two-component regulatory system</keyword>
<dbReference type="InterPro" id="IPR004105">
    <property type="entry name" value="CheA-like_dim"/>
</dbReference>
<feature type="domain" description="Histidine kinase" evidence="14">
    <location>
        <begin position="167"/>
        <end position="413"/>
    </location>
</feature>
<dbReference type="InterPro" id="IPR002545">
    <property type="entry name" value="CheW-lke_dom"/>
</dbReference>
<dbReference type="FunFam" id="3.30.565.10:FF:000016">
    <property type="entry name" value="Chemotaxis protein CheA, putative"/>
    <property type="match status" value="1"/>
</dbReference>
<dbReference type="GO" id="GO:0005737">
    <property type="term" value="C:cytoplasm"/>
    <property type="evidence" value="ECO:0007669"/>
    <property type="project" value="InterPro"/>
</dbReference>
<dbReference type="CDD" id="cd00088">
    <property type="entry name" value="HPT"/>
    <property type="match status" value="1"/>
</dbReference>
<dbReference type="SUPFAM" id="SSF55874">
    <property type="entry name" value="ATPase domain of HSP90 chaperone/DNA topoisomerase II/histidine kinase"/>
    <property type="match status" value="1"/>
</dbReference>
<accession>A0A315Z697</accession>
<evidence type="ECO:0000259" key="16">
    <source>
        <dbReference type="PROSITE" id="PS50894"/>
    </source>
</evidence>
<dbReference type="PANTHER" id="PTHR43395">
    <property type="entry name" value="SENSOR HISTIDINE KINASE CHEA"/>
    <property type="match status" value="1"/>
</dbReference>
<dbReference type="Pfam" id="PF01627">
    <property type="entry name" value="Hpt"/>
    <property type="match status" value="1"/>
</dbReference>
<evidence type="ECO:0000256" key="5">
    <source>
        <dbReference type="ARBA" id="ARBA00022553"/>
    </source>
</evidence>
<dbReference type="Pfam" id="PF02895">
    <property type="entry name" value="H-kinase_dim"/>
    <property type="match status" value="1"/>
</dbReference>
<evidence type="ECO:0000256" key="11">
    <source>
        <dbReference type="ARBA" id="ARBA00035100"/>
    </source>
</evidence>
<dbReference type="PROSITE" id="PS50851">
    <property type="entry name" value="CHEW"/>
    <property type="match status" value="1"/>
</dbReference>
<dbReference type="Gene3D" id="1.10.287.560">
    <property type="entry name" value="Histidine kinase CheA-like, homodimeric domain"/>
    <property type="match status" value="1"/>
</dbReference>
<evidence type="ECO:0000256" key="7">
    <source>
        <dbReference type="ARBA" id="ARBA00022741"/>
    </source>
</evidence>
<dbReference type="Gene3D" id="2.30.30.40">
    <property type="entry name" value="SH3 Domains"/>
    <property type="match status" value="1"/>
</dbReference>
<dbReference type="InterPro" id="IPR037006">
    <property type="entry name" value="CheA-like_homodim_sf"/>
</dbReference>
<comment type="caution">
    <text evidence="17">The sequence shown here is derived from an EMBL/GenBank/DDBJ whole genome shotgun (WGS) entry which is preliminary data.</text>
</comment>
<keyword evidence="4" id="KW-0145">Chemotaxis</keyword>
<dbReference type="OrthoDB" id="9803176at2"/>
<dbReference type="Gene3D" id="1.20.120.160">
    <property type="entry name" value="HPT domain"/>
    <property type="match status" value="1"/>
</dbReference>
<dbReference type="SUPFAM" id="SSF47226">
    <property type="entry name" value="Histidine-containing phosphotransfer domain, HPT domain"/>
    <property type="match status" value="1"/>
</dbReference>
<evidence type="ECO:0000259" key="15">
    <source>
        <dbReference type="PROSITE" id="PS50851"/>
    </source>
</evidence>
<keyword evidence="7" id="KW-0547">Nucleotide-binding</keyword>
<dbReference type="InterPro" id="IPR005467">
    <property type="entry name" value="His_kinase_dom"/>
</dbReference>
<dbReference type="PROSITE" id="PS50109">
    <property type="entry name" value="HIS_KIN"/>
    <property type="match status" value="1"/>
</dbReference>
<dbReference type="SMART" id="SM00387">
    <property type="entry name" value="HATPase_c"/>
    <property type="match status" value="1"/>
</dbReference>
<dbReference type="EMBL" id="QGDO01000006">
    <property type="protein sequence ID" value="PWJ39397.1"/>
    <property type="molecule type" value="Genomic_DNA"/>
</dbReference>
<dbReference type="SUPFAM" id="SSF47384">
    <property type="entry name" value="Homodimeric domain of signal transducing histidine kinase"/>
    <property type="match status" value="1"/>
</dbReference>
<keyword evidence="9" id="KW-0067">ATP-binding</keyword>
<evidence type="ECO:0000256" key="8">
    <source>
        <dbReference type="ARBA" id="ARBA00022777"/>
    </source>
</evidence>
<dbReference type="InterPro" id="IPR008207">
    <property type="entry name" value="Sig_transdc_His_kin_Hpt_dom"/>
</dbReference>
<evidence type="ECO:0000256" key="3">
    <source>
        <dbReference type="ARBA" id="ARBA00021495"/>
    </source>
</evidence>
<dbReference type="SUPFAM" id="SSF50341">
    <property type="entry name" value="CheW-like"/>
    <property type="match status" value="1"/>
</dbReference>
<evidence type="ECO:0000259" key="14">
    <source>
        <dbReference type="PROSITE" id="PS50109"/>
    </source>
</evidence>
<dbReference type="SMART" id="SM00260">
    <property type="entry name" value="CheW"/>
    <property type="match status" value="1"/>
</dbReference>
<dbReference type="GO" id="GO:0000155">
    <property type="term" value="F:phosphorelay sensor kinase activity"/>
    <property type="evidence" value="ECO:0007669"/>
    <property type="project" value="InterPro"/>
</dbReference>
<dbReference type="InterPro" id="IPR003594">
    <property type="entry name" value="HATPase_dom"/>
</dbReference>
<keyword evidence="6" id="KW-0808">Transferase</keyword>
<evidence type="ECO:0000313" key="18">
    <source>
        <dbReference type="Proteomes" id="UP000245535"/>
    </source>
</evidence>
<dbReference type="InterPro" id="IPR051315">
    <property type="entry name" value="Bact_Chemotaxis_CheA"/>
</dbReference>
<evidence type="ECO:0000256" key="4">
    <source>
        <dbReference type="ARBA" id="ARBA00022500"/>
    </source>
</evidence>
<dbReference type="InterPro" id="IPR004358">
    <property type="entry name" value="Sig_transdc_His_kin-like_C"/>
</dbReference>
<dbReference type="Pfam" id="PF02518">
    <property type="entry name" value="HATPase_c"/>
    <property type="match status" value="1"/>
</dbReference>
<keyword evidence="8 17" id="KW-0418">Kinase</keyword>
<comment type="function">
    <text evidence="11">Involved in the transmission of sensory signals from the chemoreceptors to the flagellar motors. CheA is autophosphorylated; it can transfer its phosphate group to either CheB or CheY.</text>
</comment>
<dbReference type="PRINTS" id="PR00344">
    <property type="entry name" value="BCTRLSENSOR"/>
</dbReference>
<keyword evidence="5 12" id="KW-0597">Phosphoprotein</keyword>
<keyword evidence="18" id="KW-1185">Reference proteome</keyword>
<evidence type="ECO:0000256" key="12">
    <source>
        <dbReference type="PROSITE-ProRule" id="PRU00110"/>
    </source>
</evidence>
<dbReference type="GO" id="GO:0005524">
    <property type="term" value="F:ATP binding"/>
    <property type="evidence" value="ECO:0007669"/>
    <property type="project" value="UniProtKB-KW"/>
</dbReference>
<reference evidence="17 18" key="1">
    <citation type="submission" date="2018-03" db="EMBL/GenBank/DDBJ databases">
        <title>Genomic Encyclopedia of Archaeal and Bacterial Type Strains, Phase II (KMG-II): from individual species to whole genera.</title>
        <authorList>
            <person name="Goeker M."/>
        </authorList>
    </citation>
    <scope>NUCLEOTIDE SEQUENCE [LARGE SCALE GENOMIC DNA]</scope>
    <source>
        <strain evidence="17 18">DSM 28229</strain>
    </source>
</reference>
<dbReference type="Proteomes" id="UP000245535">
    <property type="component" value="Unassembled WGS sequence"/>
</dbReference>
<gene>
    <name evidence="17" type="ORF">BC781_106298</name>
</gene>
<dbReference type="InterPro" id="IPR036097">
    <property type="entry name" value="HisK_dim/P_sf"/>
</dbReference>
<dbReference type="InterPro" id="IPR036061">
    <property type="entry name" value="CheW-like_dom_sf"/>
</dbReference>
<dbReference type="Pfam" id="PF01584">
    <property type="entry name" value="CheW"/>
    <property type="match status" value="1"/>
</dbReference>
<dbReference type="SMART" id="SM00073">
    <property type="entry name" value="HPT"/>
    <property type="match status" value="1"/>
</dbReference>
<evidence type="ECO:0000256" key="1">
    <source>
        <dbReference type="ARBA" id="ARBA00000085"/>
    </source>
</evidence>
<dbReference type="Gene3D" id="3.30.565.10">
    <property type="entry name" value="Histidine kinase-like ATPase, C-terminal domain"/>
    <property type="match status" value="1"/>
</dbReference>
<evidence type="ECO:0000313" key="17">
    <source>
        <dbReference type="EMBL" id="PWJ39397.1"/>
    </source>
</evidence>
<dbReference type="AlphaFoldDB" id="A0A315Z697"/>
<dbReference type="RefSeq" id="WP_109621394.1">
    <property type="nucleotide sequence ID" value="NZ_QGDO01000006.1"/>
</dbReference>
<dbReference type="SMART" id="SM01231">
    <property type="entry name" value="H-kinase_dim"/>
    <property type="match status" value="1"/>
</dbReference>
<evidence type="ECO:0000256" key="10">
    <source>
        <dbReference type="ARBA" id="ARBA00023012"/>
    </source>
</evidence>
<protein>
    <recommendedName>
        <fullName evidence="3">Chemotaxis protein CheA</fullName>
        <ecNumber evidence="2">2.7.13.3</ecNumber>
    </recommendedName>
</protein>
<evidence type="ECO:0000256" key="6">
    <source>
        <dbReference type="ARBA" id="ARBA00022679"/>
    </source>
</evidence>
<evidence type="ECO:0000256" key="2">
    <source>
        <dbReference type="ARBA" id="ARBA00012438"/>
    </source>
</evidence>
<feature type="domain" description="CheW-like" evidence="15">
    <location>
        <begin position="415"/>
        <end position="564"/>
    </location>
</feature>
<dbReference type="GO" id="GO:0006935">
    <property type="term" value="P:chemotaxis"/>
    <property type="evidence" value="ECO:0007669"/>
    <property type="project" value="UniProtKB-KW"/>
</dbReference>
<sequence>MNSKDEELKQIFFAEALDNFEELNRLFTELEKEHSNKNAIEAVFRITHTLKANAAAMGFEAIASLAHLLEDIFSEIKNNRMELTTAIFNDLFRAVDKLGELIQGVKTDESVSYKGIEAKLKIILRKVKEIPVPEPKSDNSKKQEKEKLDKLNEEVKEAKKSSSPQISFSDLVQVPVNKLDNLLNLVGELAIEKDRLITVYGQKGGNDFARLYRISSDLQYSVMGVRLVQINVLFNKFHRIVRDVAQLENKKVNLVLEGTEIEIDRNILQIISDSLIHLVRNAVSHGLESKEEREKTGKNEAGTLTLRANNDKDHVIIDIIDDGKGIDANIIRKKVLEKGLITADIANTISDDEIVKYIFEPGFSSRDTVSEISGRGVGMDVVKRAIDSIGGKITFETEVGKGTTFSMWLPSSMAVKSALLFILGGAEFAIPLSFTEAVISVKKSEVHKVGNGLVATHLDETIAVVFLNDIFRASSVEELYSENILHKTYDSYANDEKLYLIVVSAYNKMVGFVVDKLLQQKEIIEKPLGKPVENVRFISGATIMGNGNVCLTLDIPSILEYLFNSSTAKLKTLNS</sequence>
<feature type="modified residue" description="Phosphohistidine" evidence="12">
    <location>
        <position position="48"/>
    </location>
</feature>
<evidence type="ECO:0000256" key="9">
    <source>
        <dbReference type="ARBA" id="ARBA00022840"/>
    </source>
</evidence>
<dbReference type="InterPro" id="IPR036890">
    <property type="entry name" value="HATPase_C_sf"/>
</dbReference>
<comment type="catalytic activity">
    <reaction evidence="1">
        <text>ATP + protein L-histidine = ADP + protein N-phospho-L-histidine.</text>
        <dbReference type="EC" id="2.7.13.3"/>
    </reaction>
</comment>
<organism evidence="17 18">
    <name type="scientific">Sediminitomix flava</name>
    <dbReference type="NCBI Taxonomy" id="379075"/>
    <lineage>
        <taxon>Bacteria</taxon>
        <taxon>Pseudomonadati</taxon>
        <taxon>Bacteroidota</taxon>
        <taxon>Cytophagia</taxon>
        <taxon>Cytophagales</taxon>
        <taxon>Flammeovirgaceae</taxon>
        <taxon>Sediminitomix</taxon>
    </lineage>
</organism>
<dbReference type="PANTHER" id="PTHR43395:SF10">
    <property type="entry name" value="CHEMOTAXIS PROTEIN CHEA"/>
    <property type="match status" value="1"/>
</dbReference>
<name>A0A315Z697_SEDFL</name>
<dbReference type="PROSITE" id="PS50894">
    <property type="entry name" value="HPT"/>
    <property type="match status" value="1"/>
</dbReference>